<evidence type="ECO:0000256" key="1">
    <source>
        <dbReference type="ARBA" id="ARBA00009129"/>
    </source>
</evidence>
<sequence length="65" mass="7685">MNNDQIAGKWKQIKGEAKVMWGKLTDDELDIAEGHKDKLSGLIQERYGRTRDEAEREVRNFFDRF</sequence>
<proteinExistence type="inferred from homology"/>
<dbReference type="Gene3D" id="1.10.1470.10">
    <property type="entry name" value="YjbJ"/>
    <property type="match status" value="1"/>
</dbReference>
<dbReference type="PANTHER" id="PTHR34977:SF1">
    <property type="entry name" value="UPF0337 PROTEIN YJBJ"/>
    <property type="match status" value="1"/>
</dbReference>
<dbReference type="Pfam" id="PF05532">
    <property type="entry name" value="CsbD"/>
    <property type="match status" value="1"/>
</dbReference>
<protein>
    <submittedName>
        <fullName evidence="3">CsbD family protein</fullName>
    </submittedName>
</protein>
<dbReference type="Proteomes" id="UP001595445">
    <property type="component" value="Unassembled WGS sequence"/>
</dbReference>
<dbReference type="RefSeq" id="WP_197641916.1">
    <property type="nucleotide sequence ID" value="NZ_JAEACP010000002.1"/>
</dbReference>
<dbReference type="InterPro" id="IPR026042">
    <property type="entry name" value="YjbJ"/>
</dbReference>
<dbReference type="EMBL" id="JBHRSM010000011">
    <property type="protein sequence ID" value="MFC3085648.1"/>
    <property type="molecule type" value="Genomic_DNA"/>
</dbReference>
<name>A0ABV7DU67_9RHOB</name>
<accession>A0ABV7DU67</accession>
<reference evidence="4" key="1">
    <citation type="journal article" date="2019" name="Int. J. Syst. Evol. Microbiol.">
        <title>The Global Catalogue of Microorganisms (GCM) 10K type strain sequencing project: providing services to taxonomists for standard genome sequencing and annotation.</title>
        <authorList>
            <consortium name="The Broad Institute Genomics Platform"/>
            <consortium name="The Broad Institute Genome Sequencing Center for Infectious Disease"/>
            <person name="Wu L."/>
            <person name="Ma J."/>
        </authorList>
    </citation>
    <scope>NUCLEOTIDE SEQUENCE [LARGE SCALE GENOMIC DNA]</scope>
    <source>
        <strain evidence="4">KCTC 62102</strain>
    </source>
</reference>
<organism evidence="3 4">
    <name type="scientific">Tabrizicola soli</name>
    <dbReference type="NCBI Taxonomy" id="2185115"/>
    <lineage>
        <taxon>Bacteria</taxon>
        <taxon>Pseudomonadati</taxon>
        <taxon>Pseudomonadota</taxon>
        <taxon>Alphaproteobacteria</taxon>
        <taxon>Rhodobacterales</taxon>
        <taxon>Paracoccaceae</taxon>
        <taxon>Tabrizicola</taxon>
    </lineage>
</organism>
<dbReference type="SUPFAM" id="SSF69047">
    <property type="entry name" value="Hypothetical protein YjbJ"/>
    <property type="match status" value="1"/>
</dbReference>
<keyword evidence="4" id="KW-1185">Reference proteome</keyword>
<comment type="similarity">
    <text evidence="1">Belongs to the UPF0337 (CsbD) family.</text>
</comment>
<evidence type="ECO:0000313" key="3">
    <source>
        <dbReference type="EMBL" id="MFC3085648.1"/>
    </source>
</evidence>
<gene>
    <name evidence="3" type="ORF">ACFOD6_06250</name>
</gene>
<dbReference type="InterPro" id="IPR036629">
    <property type="entry name" value="YjbJ_sf"/>
</dbReference>
<evidence type="ECO:0000313" key="4">
    <source>
        <dbReference type="Proteomes" id="UP001595445"/>
    </source>
</evidence>
<dbReference type="PANTHER" id="PTHR34977">
    <property type="entry name" value="UPF0337 PROTEIN YJBJ"/>
    <property type="match status" value="1"/>
</dbReference>
<dbReference type="InterPro" id="IPR050423">
    <property type="entry name" value="UPF0337_stress_rsp"/>
</dbReference>
<dbReference type="InterPro" id="IPR008462">
    <property type="entry name" value="CsbD"/>
</dbReference>
<comment type="caution">
    <text evidence="3">The sequence shown here is derived from an EMBL/GenBank/DDBJ whole genome shotgun (WGS) entry which is preliminary data.</text>
</comment>
<feature type="domain" description="CsbD-like" evidence="2">
    <location>
        <begin position="4"/>
        <end position="56"/>
    </location>
</feature>
<dbReference type="PIRSF" id="PIRSF039008">
    <property type="entry name" value="YjbJ"/>
    <property type="match status" value="1"/>
</dbReference>
<evidence type="ECO:0000259" key="2">
    <source>
        <dbReference type="Pfam" id="PF05532"/>
    </source>
</evidence>